<evidence type="ECO:0000313" key="4">
    <source>
        <dbReference type="Proteomes" id="UP001066276"/>
    </source>
</evidence>
<feature type="signal peptide" evidence="2">
    <location>
        <begin position="1"/>
        <end position="21"/>
    </location>
</feature>
<proteinExistence type="predicted"/>
<keyword evidence="4" id="KW-1185">Reference proteome</keyword>
<sequence length="116" mass="12810">MRAAGQWRRMILGAVRDTAVALMLTLVAKDTKQRSGRGERVGGMAQGEQGARYRTNNLPFQAEMEAYRQSAIETAATLRTAQGLQRTFLPEKTLEIHCPRGTPVGLPESHRNLSTT</sequence>
<keyword evidence="2" id="KW-0732">Signal</keyword>
<gene>
    <name evidence="3" type="ORF">NDU88_010687</name>
</gene>
<evidence type="ECO:0000256" key="2">
    <source>
        <dbReference type="SAM" id="SignalP"/>
    </source>
</evidence>
<name>A0AAV7S235_PLEWA</name>
<feature type="region of interest" description="Disordered" evidence="1">
    <location>
        <begin position="97"/>
        <end position="116"/>
    </location>
</feature>
<evidence type="ECO:0000256" key="1">
    <source>
        <dbReference type="SAM" id="MobiDB-lite"/>
    </source>
</evidence>
<organism evidence="3 4">
    <name type="scientific">Pleurodeles waltl</name>
    <name type="common">Iberian ribbed newt</name>
    <dbReference type="NCBI Taxonomy" id="8319"/>
    <lineage>
        <taxon>Eukaryota</taxon>
        <taxon>Metazoa</taxon>
        <taxon>Chordata</taxon>
        <taxon>Craniata</taxon>
        <taxon>Vertebrata</taxon>
        <taxon>Euteleostomi</taxon>
        <taxon>Amphibia</taxon>
        <taxon>Batrachia</taxon>
        <taxon>Caudata</taxon>
        <taxon>Salamandroidea</taxon>
        <taxon>Salamandridae</taxon>
        <taxon>Pleurodelinae</taxon>
        <taxon>Pleurodeles</taxon>
    </lineage>
</organism>
<feature type="region of interest" description="Disordered" evidence="1">
    <location>
        <begin position="32"/>
        <end position="55"/>
    </location>
</feature>
<comment type="caution">
    <text evidence="3">The sequence shown here is derived from an EMBL/GenBank/DDBJ whole genome shotgun (WGS) entry which is preliminary data.</text>
</comment>
<dbReference type="EMBL" id="JANPWB010000009">
    <property type="protein sequence ID" value="KAJ1157991.1"/>
    <property type="molecule type" value="Genomic_DNA"/>
</dbReference>
<feature type="chain" id="PRO_5043967184" evidence="2">
    <location>
        <begin position="22"/>
        <end position="116"/>
    </location>
</feature>
<dbReference type="Proteomes" id="UP001066276">
    <property type="component" value="Chromosome 5"/>
</dbReference>
<protein>
    <submittedName>
        <fullName evidence="3">Uncharacterized protein</fullName>
    </submittedName>
</protein>
<evidence type="ECO:0000313" key="3">
    <source>
        <dbReference type="EMBL" id="KAJ1157991.1"/>
    </source>
</evidence>
<dbReference type="AlphaFoldDB" id="A0AAV7S235"/>
<reference evidence="3" key="1">
    <citation type="journal article" date="2022" name="bioRxiv">
        <title>Sequencing and chromosome-scale assembly of the giantPleurodeles waltlgenome.</title>
        <authorList>
            <person name="Brown T."/>
            <person name="Elewa A."/>
            <person name="Iarovenko S."/>
            <person name="Subramanian E."/>
            <person name="Araus A.J."/>
            <person name="Petzold A."/>
            <person name="Susuki M."/>
            <person name="Suzuki K.-i.T."/>
            <person name="Hayashi T."/>
            <person name="Toyoda A."/>
            <person name="Oliveira C."/>
            <person name="Osipova E."/>
            <person name="Leigh N.D."/>
            <person name="Simon A."/>
            <person name="Yun M.H."/>
        </authorList>
    </citation>
    <scope>NUCLEOTIDE SEQUENCE</scope>
    <source>
        <strain evidence="3">20211129_DDA</strain>
        <tissue evidence="3">Liver</tissue>
    </source>
</reference>
<accession>A0AAV7S235</accession>